<evidence type="ECO:0000313" key="2">
    <source>
        <dbReference type="EMBL" id="KAF0917676.1"/>
    </source>
</evidence>
<sequence length="59" mass="6392">MVSERREPGEPAARQPAAAAADVSHRAWPPEAGVRRSGRQERATAEEVPRPRAGLCWCG</sequence>
<organism evidence="2 3">
    <name type="scientific">Oryza meyeriana var. granulata</name>
    <dbReference type="NCBI Taxonomy" id="110450"/>
    <lineage>
        <taxon>Eukaryota</taxon>
        <taxon>Viridiplantae</taxon>
        <taxon>Streptophyta</taxon>
        <taxon>Embryophyta</taxon>
        <taxon>Tracheophyta</taxon>
        <taxon>Spermatophyta</taxon>
        <taxon>Magnoliopsida</taxon>
        <taxon>Liliopsida</taxon>
        <taxon>Poales</taxon>
        <taxon>Poaceae</taxon>
        <taxon>BOP clade</taxon>
        <taxon>Oryzoideae</taxon>
        <taxon>Oryzeae</taxon>
        <taxon>Oryzinae</taxon>
        <taxon>Oryza</taxon>
        <taxon>Oryza meyeriana</taxon>
    </lineage>
</organism>
<evidence type="ECO:0000256" key="1">
    <source>
        <dbReference type="SAM" id="MobiDB-lite"/>
    </source>
</evidence>
<feature type="compositionally biased region" description="Basic and acidic residues" evidence="1">
    <location>
        <begin position="38"/>
        <end position="50"/>
    </location>
</feature>
<dbReference type="AlphaFoldDB" id="A0A6G1DZA5"/>
<dbReference type="Proteomes" id="UP000479710">
    <property type="component" value="Unassembled WGS sequence"/>
</dbReference>
<feature type="region of interest" description="Disordered" evidence="1">
    <location>
        <begin position="1"/>
        <end position="59"/>
    </location>
</feature>
<proteinExistence type="predicted"/>
<gene>
    <name evidence="2" type="ORF">E2562_021184</name>
</gene>
<protein>
    <submittedName>
        <fullName evidence="2">Uncharacterized protein</fullName>
    </submittedName>
</protein>
<accession>A0A6G1DZA5</accession>
<reference evidence="2 3" key="1">
    <citation type="submission" date="2019-11" db="EMBL/GenBank/DDBJ databases">
        <title>Whole genome sequence of Oryza granulata.</title>
        <authorList>
            <person name="Li W."/>
        </authorList>
    </citation>
    <scope>NUCLEOTIDE SEQUENCE [LARGE SCALE GENOMIC DNA]</scope>
    <source>
        <strain evidence="3">cv. Menghai</strain>
        <tissue evidence="2">Leaf</tissue>
    </source>
</reference>
<dbReference type="EMBL" id="SPHZ02000005">
    <property type="protein sequence ID" value="KAF0917676.1"/>
    <property type="molecule type" value="Genomic_DNA"/>
</dbReference>
<keyword evidence="3" id="KW-1185">Reference proteome</keyword>
<comment type="caution">
    <text evidence="2">The sequence shown here is derived from an EMBL/GenBank/DDBJ whole genome shotgun (WGS) entry which is preliminary data.</text>
</comment>
<name>A0A6G1DZA5_9ORYZ</name>
<evidence type="ECO:0000313" key="3">
    <source>
        <dbReference type="Proteomes" id="UP000479710"/>
    </source>
</evidence>
<feature type="compositionally biased region" description="Low complexity" evidence="1">
    <location>
        <begin position="10"/>
        <end position="21"/>
    </location>
</feature>